<feature type="domain" description="DUF2344" evidence="1">
    <location>
        <begin position="16"/>
        <end position="206"/>
    </location>
</feature>
<dbReference type="Pfam" id="PF10105">
    <property type="entry name" value="DUF2344"/>
    <property type="match status" value="1"/>
</dbReference>
<dbReference type="RefSeq" id="WP_182561580.1">
    <property type="nucleotide sequence ID" value="NZ_JACGWT010000006.1"/>
</dbReference>
<name>A0A7W3P7C9_9ACTN</name>
<gene>
    <name evidence="2" type="ORF">FHX74_003632</name>
</gene>
<sequence length="250" mass="26464">MPHAEPREQQAPPVQRLRLRYAKRGRARFTSHRDFSRAFERALRRAGVPMAYSSGYSPHPRISYANAAPTGAASEAEYLEIGLVRVCDPEQVRAALDAALPPGLDVTAAVPAGPTPLADLLSGSSWRIDLTLSAVAPAEVAARACAALLAAETVEVERLTKTGMRRFDARAAVRRLAPLEPGGGGDVAEGSTALHLVLAHLVPLVRPDDVLSALTALTPDFAPVDPPVLHRLSQGVLDPDTAEIADPFAG</sequence>
<dbReference type="AlphaFoldDB" id="A0A7W3P7C9"/>
<evidence type="ECO:0000259" key="1">
    <source>
        <dbReference type="Pfam" id="PF10105"/>
    </source>
</evidence>
<dbReference type="EMBL" id="JACGWT010000006">
    <property type="protein sequence ID" value="MBA8795991.1"/>
    <property type="molecule type" value="Genomic_DNA"/>
</dbReference>
<proteinExistence type="predicted"/>
<dbReference type="NCBIfam" id="TIGR03936">
    <property type="entry name" value="sam_1_link_chp"/>
    <property type="match status" value="1"/>
</dbReference>
<organism evidence="2 3">
    <name type="scientific">Microlunatus kandeliicorticis</name>
    <dbReference type="NCBI Taxonomy" id="1759536"/>
    <lineage>
        <taxon>Bacteria</taxon>
        <taxon>Bacillati</taxon>
        <taxon>Actinomycetota</taxon>
        <taxon>Actinomycetes</taxon>
        <taxon>Propionibacteriales</taxon>
        <taxon>Propionibacteriaceae</taxon>
        <taxon>Microlunatus</taxon>
    </lineage>
</organism>
<reference evidence="2 3" key="1">
    <citation type="submission" date="2020-07" db="EMBL/GenBank/DDBJ databases">
        <title>Sequencing the genomes of 1000 actinobacteria strains.</title>
        <authorList>
            <person name="Klenk H.-P."/>
        </authorList>
    </citation>
    <scope>NUCLEOTIDE SEQUENCE [LARGE SCALE GENOMIC DNA]</scope>
    <source>
        <strain evidence="2 3">DSM 100723</strain>
    </source>
</reference>
<comment type="caution">
    <text evidence="2">The sequence shown here is derived from an EMBL/GenBank/DDBJ whole genome shotgun (WGS) entry which is preliminary data.</text>
</comment>
<evidence type="ECO:0000313" key="2">
    <source>
        <dbReference type="EMBL" id="MBA8795991.1"/>
    </source>
</evidence>
<accession>A0A7W3P7C9</accession>
<dbReference type="InterPro" id="IPR018768">
    <property type="entry name" value="DUF2344"/>
</dbReference>
<evidence type="ECO:0000313" key="3">
    <source>
        <dbReference type="Proteomes" id="UP000523079"/>
    </source>
</evidence>
<dbReference type="Proteomes" id="UP000523079">
    <property type="component" value="Unassembled WGS sequence"/>
</dbReference>
<protein>
    <submittedName>
        <fullName evidence="2">Radical SAM-linked protein</fullName>
    </submittedName>
</protein>
<keyword evidence="3" id="KW-1185">Reference proteome</keyword>